<comment type="caution">
    <text evidence="2">The sequence shown here is derived from an EMBL/GenBank/DDBJ whole genome shotgun (WGS) entry which is preliminary data.</text>
</comment>
<dbReference type="InterPro" id="IPR052716">
    <property type="entry name" value="MOSC_domain"/>
</dbReference>
<dbReference type="Proteomes" id="UP000542776">
    <property type="component" value="Unassembled WGS sequence"/>
</dbReference>
<sequence>MTDGLQPTRVPARRLLAEVSGLFRASGKSFVTEPAEHLPLGFDGIAGDFHLGETRRTGGREPWYPRGTEIRNERQLSIVSSAELREVAAALDLPEMRAEWIGANLVLDGIERLSWLPARTLLFFEGGVTLKIDGDNAPCRSAGRAIVEHGGARPEVQFEFVKAARHRRGLVAWVEKPGEIRLGERLEARLPEQWIYE</sequence>
<accession>A0A7W6EG57</accession>
<feature type="domain" description="MOSC" evidence="1">
    <location>
        <begin position="32"/>
        <end position="189"/>
    </location>
</feature>
<proteinExistence type="predicted"/>
<dbReference type="EMBL" id="JACIEK010000003">
    <property type="protein sequence ID" value="MBB3998115.1"/>
    <property type="molecule type" value="Genomic_DNA"/>
</dbReference>
<keyword evidence="3" id="KW-1185">Reference proteome</keyword>
<name>A0A7W6EG57_9HYPH</name>
<protein>
    <recommendedName>
        <fullName evidence="1">MOSC domain-containing protein</fullName>
    </recommendedName>
</protein>
<evidence type="ECO:0000259" key="1">
    <source>
        <dbReference type="PROSITE" id="PS51340"/>
    </source>
</evidence>
<dbReference type="Gene3D" id="2.40.33.20">
    <property type="entry name" value="PK beta-barrel domain-like"/>
    <property type="match status" value="1"/>
</dbReference>
<evidence type="ECO:0000313" key="3">
    <source>
        <dbReference type="Proteomes" id="UP000542776"/>
    </source>
</evidence>
<dbReference type="GO" id="GO:0003824">
    <property type="term" value="F:catalytic activity"/>
    <property type="evidence" value="ECO:0007669"/>
    <property type="project" value="InterPro"/>
</dbReference>
<dbReference type="Pfam" id="PF03473">
    <property type="entry name" value="MOSC"/>
    <property type="match status" value="1"/>
</dbReference>
<dbReference type="PROSITE" id="PS51340">
    <property type="entry name" value="MOSC"/>
    <property type="match status" value="1"/>
</dbReference>
<dbReference type="SUPFAM" id="SSF50800">
    <property type="entry name" value="PK beta-barrel domain-like"/>
    <property type="match status" value="1"/>
</dbReference>
<organism evidence="2 3">
    <name type="scientific">Aureimonas pseudogalii</name>
    <dbReference type="NCBI Taxonomy" id="1744844"/>
    <lineage>
        <taxon>Bacteria</taxon>
        <taxon>Pseudomonadati</taxon>
        <taxon>Pseudomonadota</taxon>
        <taxon>Alphaproteobacteria</taxon>
        <taxon>Hyphomicrobiales</taxon>
        <taxon>Aurantimonadaceae</taxon>
        <taxon>Aureimonas</taxon>
    </lineage>
</organism>
<dbReference type="GO" id="GO:0030170">
    <property type="term" value="F:pyridoxal phosphate binding"/>
    <property type="evidence" value="ECO:0007669"/>
    <property type="project" value="InterPro"/>
</dbReference>
<dbReference type="AlphaFoldDB" id="A0A7W6EG57"/>
<gene>
    <name evidence="2" type="ORF">GGR04_001953</name>
</gene>
<dbReference type="GO" id="GO:0030151">
    <property type="term" value="F:molybdenum ion binding"/>
    <property type="evidence" value="ECO:0007669"/>
    <property type="project" value="InterPro"/>
</dbReference>
<dbReference type="InterPro" id="IPR005302">
    <property type="entry name" value="MoCF_Sase_C"/>
</dbReference>
<dbReference type="PANTHER" id="PTHR36930">
    <property type="entry name" value="METAL-SULFUR CLUSTER BIOSYNTHESIS PROTEINS YUAD-RELATED"/>
    <property type="match status" value="1"/>
</dbReference>
<dbReference type="RefSeq" id="WP_183199637.1">
    <property type="nucleotide sequence ID" value="NZ_JACIEK010000003.1"/>
</dbReference>
<dbReference type="PANTHER" id="PTHR36930:SF1">
    <property type="entry name" value="MOSC DOMAIN-CONTAINING PROTEIN"/>
    <property type="match status" value="1"/>
</dbReference>
<reference evidence="2 3" key="1">
    <citation type="submission" date="2020-08" db="EMBL/GenBank/DDBJ databases">
        <title>Genomic Encyclopedia of Type Strains, Phase IV (KMG-IV): sequencing the most valuable type-strain genomes for metagenomic binning, comparative biology and taxonomic classification.</title>
        <authorList>
            <person name="Goeker M."/>
        </authorList>
    </citation>
    <scope>NUCLEOTIDE SEQUENCE [LARGE SCALE GENOMIC DNA]</scope>
    <source>
        <strain evidence="2 3">DSM 102238</strain>
    </source>
</reference>
<dbReference type="InterPro" id="IPR011037">
    <property type="entry name" value="Pyrv_Knase-like_insert_dom_sf"/>
</dbReference>
<evidence type="ECO:0000313" key="2">
    <source>
        <dbReference type="EMBL" id="MBB3998115.1"/>
    </source>
</evidence>